<dbReference type="RefSeq" id="WP_260652838.1">
    <property type="nucleotide sequence ID" value="NZ_CP104275.1"/>
</dbReference>
<evidence type="ECO:0000256" key="3">
    <source>
        <dbReference type="SAM" id="SignalP"/>
    </source>
</evidence>
<keyword evidence="6" id="KW-1185">Reference proteome</keyword>
<dbReference type="EMBL" id="CP104275">
    <property type="protein sequence ID" value="UWX97662.1"/>
    <property type="molecule type" value="Genomic_DNA"/>
</dbReference>
<dbReference type="Pfam" id="PF02129">
    <property type="entry name" value="Peptidase_S15"/>
    <property type="match status" value="1"/>
</dbReference>
<dbReference type="Gene3D" id="3.40.50.1820">
    <property type="entry name" value="alpha/beta hydrolase"/>
    <property type="match status" value="1"/>
</dbReference>
<dbReference type="Proteomes" id="UP001059859">
    <property type="component" value="Chromosome"/>
</dbReference>
<accession>A0ABY5YRE2</accession>
<keyword evidence="2 5" id="KW-0378">Hydrolase</keyword>
<dbReference type="InterPro" id="IPR013736">
    <property type="entry name" value="Xaa-Pro_dipept_C"/>
</dbReference>
<evidence type="ECO:0000256" key="2">
    <source>
        <dbReference type="ARBA" id="ARBA00022801"/>
    </source>
</evidence>
<proteinExistence type="inferred from homology"/>
<keyword evidence="3" id="KW-0732">Signal</keyword>
<evidence type="ECO:0000259" key="4">
    <source>
        <dbReference type="SMART" id="SM00939"/>
    </source>
</evidence>
<evidence type="ECO:0000313" key="5">
    <source>
        <dbReference type="EMBL" id="UWX97662.1"/>
    </source>
</evidence>
<gene>
    <name evidence="5" type="ORF">N2K95_02970</name>
</gene>
<feature type="signal peptide" evidence="3">
    <location>
        <begin position="1"/>
        <end position="26"/>
    </location>
</feature>
<sequence length="523" mass="53470">MRKNLGILAVSAALLGSSLAAAPAVAAPAAPAAPAIAAPAPAIRTDVVITSFDGTPIHTNFFPATGLAAGQKAPTVMVGPGFGLPGGRLPLTSTSTLIGSIGIAPLRDAGYNVVTWDPRGFGLSGGEAYVNNPAYEGRDGSAIIDYIAAQPEARLDSPGDPVLGMAGASYGGGIQFVLASQDQRVDAITPTIAWNDLTTSLYKAGSFKSGWGALLCAEGTALGQLGSLVGNQGALAAPVRKACQEGLTYPNQLSAESIAYFESLTPDSLFTSITAPTLIIQGTADTLFTLDEARRNYELIRGTGTPTKMLQFCGGHGLCNSVAGPDRITPAVLNWFARYLRNEPVDTGAAFQFIDQAGVTRGAPGYPQVTGALSGAGRGSIILSPAAVSGAVVAAAVAPVAVNVPISAPTVTTSVYGAPQLTLTYRGSARQANTHVYAQIIDRSRSSLVLGNQVTPVPVILDGKEHTLTLPLEEVSYTAGPNTRLVLQITPATSVYALPKATALTSFTASVTVPTVANYPAIP</sequence>
<dbReference type="PANTHER" id="PTHR22946">
    <property type="entry name" value="DIENELACTONE HYDROLASE DOMAIN-CONTAINING PROTEIN-RELATED"/>
    <property type="match status" value="1"/>
</dbReference>
<dbReference type="SMART" id="SM00939">
    <property type="entry name" value="PepX_C"/>
    <property type="match status" value="1"/>
</dbReference>
<comment type="similarity">
    <text evidence="1">Belongs to the AB hydrolase superfamily.</text>
</comment>
<organism evidence="5 6">
    <name type="scientific">Arthrobacter zhaoxinii</name>
    <dbReference type="NCBI Taxonomy" id="2964616"/>
    <lineage>
        <taxon>Bacteria</taxon>
        <taxon>Bacillati</taxon>
        <taxon>Actinomycetota</taxon>
        <taxon>Actinomycetes</taxon>
        <taxon>Micrococcales</taxon>
        <taxon>Micrococcaceae</taxon>
        <taxon>Arthrobacter</taxon>
    </lineage>
</organism>
<dbReference type="SUPFAM" id="SSF53474">
    <property type="entry name" value="alpha/beta-Hydrolases"/>
    <property type="match status" value="1"/>
</dbReference>
<feature type="domain" description="Xaa-Pro dipeptidyl-peptidase C-terminal" evidence="4">
    <location>
        <begin position="333"/>
        <end position="521"/>
    </location>
</feature>
<dbReference type="InterPro" id="IPR000383">
    <property type="entry name" value="Xaa-Pro-like_dom"/>
</dbReference>
<dbReference type="PANTHER" id="PTHR22946:SF9">
    <property type="entry name" value="POLYKETIDE TRANSFERASE AF380"/>
    <property type="match status" value="1"/>
</dbReference>
<dbReference type="GO" id="GO:0016787">
    <property type="term" value="F:hydrolase activity"/>
    <property type="evidence" value="ECO:0007669"/>
    <property type="project" value="UniProtKB-KW"/>
</dbReference>
<evidence type="ECO:0000256" key="1">
    <source>
        <dbReference type="ARBA" id="ARBA00008645"/>
    </source>
</evidence>
<name>A0ABY5YRE2_9MICC</name>
<reference evidence="5" key="1">
    <citation type="submission" date="2022-09" db="EMBL/GenBank/DDBJ databases">
        <title>Novel species in genus Arthrobacter.</title>
        <authorList>
            <person name="Liu Y."/>
        </authorList>
    </citation>
    <scope>NUCLEOTIDE SEQUENCE</scope>
    <source>
        <strain evidence="5">Zg-Y815</strain>
    </source>
</reference>
<dbReference type="InterPro" id="IPR050261">
    <property type="entry name" value="FrsA_esterase"/>
</dbReference>
<evidence type="ECO:0000313" key="6">
    <source>
        <dbReference type="Proteomes" id="UP001059859"/>
    </source>
</evidence>
<protein>
    <submittedName>
        <fullName evidence="5">CocE/NonD family hydrolase</fullName>
    </submittedName>
</protein>
<dbReference type="InterPro" id="IPR029058">
    <property type="entry name" value="AB_hydrolase_fold"/>
</dbReference>
<feature type="chain" id="PRO_5047509000" evidence="3">
    <location>
        <begin position="27"/>
        <end position="523"/>
    </location>
</feature>